<dbReference type="EMBL" id="UGSO01000001">
    <property type="protein sequence ID" value="SUB16064.1"/>
    <property type="molecule type" value="Genomic_DNA"/>
</dbReference>
<dbReference type="Proteomes" id="UP000254640">
    <property type="component" value="Unassembled WGS sequence"/>
</dbReference>
<gene>
    <name evidence="1" type="ORF">NCTC9381_01963</name>
</gene>
<keyword evidence="2" id="KW-1185">Reference proteome</keyword>
<evidence type="ECO:0000313" key="2">
    <source>
        <dbReference type="Proteomes" id="UP000254640"/>
    </source>
</evidence>
<proteinExistence type="predicted"/>
<sequence>MNNLLALPMYAIHPPATRALMQAVVALLTQHGIATQPVWPEDLLTHWQDNRLLLSQTCGYPLVSQLPAVQLVGTFHYQATGCTGRDYRSWLVARDKQATLADFNGQRAVANSLDSHSGYNALRFCGCASGREVFAAAAERRASSVAGGAARFTGGYRGYRLRQLGAAGAL</sequence>
<protein>
    <submittedName>
        <fullName evidence="1">Uncharacterized protein</fullName>
    </submittedName>
</protein>
<reference evidence="1 2" key="1">
    <citation type="submission" date="2018-06" db="EMBL/GenBank/DDBJ databases">
        <authorList>
            <consortium name="Pathogen Informatics"/>
            <person name="Doyle S."/>
        </authorList>
    </citation>
    <scope>NUCLEOTIDE SEQUENCE [LARGE SCALE GENOMIC DNA]</scope>
    <source>
        <strain evidence="1 2">NCTC9381</strain>
    </source>
</reference>
<dbReference type="STRING" id="549.BEE12_00240"/>
<dbReference type="AlphaFoldDB" id="A0A379ADV8"/>
<evidence type="ECO:0000313" key="1">
    <source>
        <dbReference type="EMBL" id="SUB16064.1"/>
    </source>
</evidence>
<accession>A0A379ADV8</accession>
<organism evidence="1 2">
    <name type="scientific">Enterobacter agglomerans</name>
    <name type="common">Erwinia herbicola</name>
    <name type="synonym">Pantoea agglomerans</name>
    <dbReference type="NCBI Taxonomy" id="549"/>
    <lineage>
        <taxon>Bacteria</taxon>
        <taxon>Pseudomonadati</taxon>
        <taxon>Pseudomonadota</taxon>
        <taxon>Gammaproteobacteria</taxon>
        <taxon>Enterobacterales</taxon>
        <taxon>Erwiniaceae</taxon>
        <taxon>Pantoea</taxon>
        <taxon>Pantoea agglomerans group</taxon>
    </lineage>
</organism>
<name>A0A379ADV8_ENTAG</name>